<feature type="compositionally biased region" description="Basic and acidic residues" evidence="3">
    <location>
        <begin position="76"/>
        <end position="86"/>
    </location>
</feature>
<feature type="compositionally biased region" description="Basic and acidic residues" evidence="3">
    <location>
        <begin position="151"/>
        <end position="173"/>
    </location>
</feature>
<reference evidence="7" key="1">
    <citation type="submission" date="2020-11" db="EMBL/GenBank/DDBJ databases">
        <authorList>
            <person name="Tran Van P."/>
        </authorList>
    </citation>
    <scope>NUCLEOTIDE SEQUENCE</scope>
</reference>
<proteinExistence type="predicted"/>
<dbReference type="PROSITE" id="PS50212">
    <property type="entry name" value="RASGEF_NTER"/>
    <property type="match status" value="1"/>
</dbReference>
<feature type="non-terminal residue" evidence="7">
    <location>
        <position position="1"/>
    </location>
</feature>
<name>A0A7R8XHI9_9CRUS</name>
<dbReference type="PANTHER" id="PTHR23113">
    <property type="entry name" value="GUANINE NUCLEOTIDE EXCHANGE FACTOR"/>
    <property type="match status" value="1"/>
</dbReference>
<dbReference type="GO" id="GO:0005886">
    <property type="term" value="C:plasma membrane"/>
    <property type="evidence" value="ECO:0007669"/>
    <property type="project" value="TreeGrafter"/>
</dbReference>
<dbReference type="SUPFAM" id="SSF51206">
    <property type="entry name" value="cAMP-binding domain-like"/>
    <property type="match status" value="1"/>
</dbReference>
<dbReference type="InterPro" id="IPR036964">
    <property type="entry name" value="RASGEF_cat_dom_sf"/>
</dbReference>
<dbReference type="GO" id="GO:0005085">
    <property type="term" value="F:guanyl-nucleotide exchange factor activity"/>
    <property type="evidence" value="ECO:0007669"/>
    <property type="project" value="UniProtKB-KW"/>
</dbReference>
<evidence type="ECO:0000259" key="4">
    <source>
        <dbReference type="PROSITE" id="PS50009"/>
    </source>
</evidence>
<dbReference type="GO" id="GO:0007265">
    <property type="term" value="P:Ras protein signal transduction"/>
    <property type="evidence" value="ECO:0007669"/>
    <property type="project" value="TreeGrafter"/>
</dbReference>
<organism evidence="7">
    <name type="scientific">Darwinula stevensoni</name>
    <dbReference type="NCBI Taxonomy" id="69355"/>
    <lineage>
        <taxon>Eukaryota</taxon>
        <taxon>Metazoa</taxon>
        <taxon>Ecdysozoa</taxon>
        <taxon>Arthropoda</taxon>
        <taxon>Crustacea</taxon>
        <taxon>Oligostraca</taxon>
        <taxon>Ostracoda</taxon>
        <taxon>Podocopa</taxon>
        <taxon>Podocopida</taxon>
        <taxon>Darwinulocopina</taxon>
        <taxon>Darwinuloidea</taxon>
        <taxon>Darwinulidae</taxon>
        <taxon>Darwinula</taxon>
    </lineage>
</organism>
<keyword evidence="1 2" id="KW-0344">Guanine-nucleotide releasing factor</keyword>
<feature type="domain" description="Ras-GEF" evidence="4">
    <location>
        <begin position="590"/>
        <end position="830"/>
    </location>
</feature>
<feature type="domain" description="Cyclic nucleotide-binding" evidence="5">
    <location>
        <begin position="170"/>
        <end position="247"/>
    </location>
</feature>
<dbReference type="InterPro" id="IPR029071">
    <property type="entry name" value="Ubiquitin-like_domsf"/>
</dbReference>
<feature type="compositionally biased region" description="Basic and acidic residues" evidence="3">
    <location>
        <begin position="99"/>
        <end position="108"/>
    </location>
</feature>
<accession>A0A7R8XHI9</accession>
<dbReference type="SMART" id="SM00147">
    <property type="entry name" value="RasGEF"/>
    <property type="match status" value="1"/>
</dbReference>
<protein>
    <recommendedName>
        <fullName evidence="9">Camp-regulated guanine nucleotide exchange factor</fullName>
    </recommendedName>
</protein>
<dbReference type="InterPro" id="IPR014710">
    <property type="entry name" value="RmlC-like_jellyroll"/>
</dbReference>
<dbReference type="EMBL" id="LR900986">
    <property type="protein sequence ID" value="CAD7247488.1"/>
    <property type="molecule type" value="Genomic_DNA"/>
</dbReference>
<dbReference type="OrthoDB" id="21144at2759"/>
<sequence length="831" mass="92083">RRGSVAVSGDGSRRGSPASILDSAEILPGRGRRDSSLPRRTSAVFDTDQVRKGLVNGDLKSGAATLDVTGRHSAHERRPSAPEALRRRGSGVDLIPRPASEERKASLDSRTRELQQAALLVPEPETFFQSPALPITEAFPSKTRTGNPKRGNPDRKSQAGNPDRKSKARESDDLFRQGDVGKSWYIIIRGSVNVVIQGRGTVTTLGEGDDFGKLALLNDAPRAATIVLREENCHFLRVDKEDFNRILRDVEANTVRLQEHGKDVLVLERVQEALDSHHRYSVVAGTPGKMVEHLLATRLGESVDCDGVPSPASPSCDGDVTTTDLFLDDFFLTHVLFMPPSELCDDEDDPEGKTKCRKRVVHFVYAWASIVQDPMFQESSVLMLVEEVGRCLREDLLGRPGLELEEERKLMEEVEDAARRHAEAWASEAETVVSGMGVVPVGSARKWKLPPGGQPICLFRPGSASQEGGDDVAAAARIMRATDDIIFRVHCADHTYCTLRFPLAAPADIIKRSAADKLGIKQDDLLLVEVKSSGERVVIPEHRTCVATGLSLNGALFISPKEHLDALTPVTEQLEANDLEGTWSFLEGANSQELAYWITLTDWERFHTIHPYELLYKVAETESNLTTAQCTANLDVFLRRSSELQYWVVTELVLCSNLSKRAQLLRKFIKVAAHCQEYGNMNACLAVVGGLGNGAITRLTHTWEKLPAKMRKVYADLEALTDPSRNHRRYRAHLGALQPPVIPFMPLLLKDMTFAHEGNQTFLDGLVNFEKMHLLAVSLRMLRACRARPFNATPPPATKSDSEIRAYVTSMRVIDNSKILTQLSNKIEPRR</sequence>
<evidence type="ECO:0000313" key="7">
    <source>
        <dbReference type="EMBL" id="CAD7247488.1"/>
    </source>
</evidence>
<evidence type="ECO:0000256" key="3">
    <source>
        <dbReference type="SAM" id="MobiDB-lite"/>
    </source>
</evidence>
<dbReference type="AlphaFoldDB" id="A0A7R8XHI9"/>
<evidence type="ECO:0008006" key="9">
    <source>
        <dbReference type="Google" id="ProtNLM"/>
    </source>
</evidence>
<dbReference type="PRINTS" id="PR00103">
    <property type="entry name" value="CAMPKINASE"/>
</dbReference>
<gene>
    <name evidence="7" type="ORF">DSTB1V02_LOCUS7319</name>
</gene>
<evidence type="ECO:0000256" key="1">
    <source>
        <dbReference type="ARBA" id="ARBA00022658"/>
    </source>
</evidence>
<dbReference type="InterPro" id="IPR000651">
    <property type="entry name" value="Ras-like_Gua-exchang_fac_N"/>
</dbReference>
<evidence type="ECO:0000259" key="5">
    <source>
        <dbReference type="PROSITE" id="PS50042"/>
    </source>
</evidence>
<keyword evidence="8" id="KW-1185">Reference proteome</keyword>
<dbReference type="Gene3D" id="2.60.120.10">
    <property type="entry name" value="Jelly Rolls"/>
    <property type="match status" value="1"/>
</dbReference>
<dbReference type="SUPFAM" id="SSF48366">
    <property type="entry name" value="Ras GEF"/>
    <property type="match status" value="1"/>
</dbReference>
<feature type="region of interest" description="Disordered" evidence="3">
    <location>
        <begin position="130"/>
        <end position="173"/>
    </location>
</feature>
<evidence type="ECO:0000259" key="6">
    <source>
        <dbReference type="PROSITE" id="PS50212"/>
    </source>
</evidence>
<evidence type="ECO:0000313" key="8">
    <source>
        <dbReference type="Proteomes" id="UP000677054"/>
    </source>
</evidence>
<dbReference type="InterPro" id="IPR008937">
    <property type="entry name" value="Ras-like_GEF"/>
</dbReference>
<dbReference type="InterPro" id="IPR000595">
    <property type="entry name" value="cNMP-bd_dom"/>
</dbReference>
<dbReference type="CDD" id="cd00155">
    <property type="entry name" value="RasGEF"/>
    <property type="match status" value="1"/>
</dbReference>
<dbReference type="EMBL" id="CAJPEV010001469">
    <property type="protein sequence ID" value="CAG0892836.1"/>
    <property type="molecule type" value="Genomic_DNA"/>
</dbReference>
<dbReference type="InterPro" id="IPR001895">
    <property type="entry name" value="RASGEF_cat_dom"/>
</dbReference>
<dbReference type="InterPro" id="IPR019804">
    <property type="entry name" value="Ras_G-nucl-exch_fac_CS"/>
</dbReference>
<dbReference type="Pfam" id="PF00617">
    <property type="entry name" value="RasGEF"/>
    <property type="match status" value="1"/>
</dbReference>
<dbReference type="Gene3D" id="1.10.840.10">
    <property type="entry name" value="Ras guanine-nucleotide exchange factors catalytic domain"/>
    <property type="match status" value="1"/>
</dbReference>
<dbReference type="CDD" id="cd00038">
    <property type="entry name" value="CAP_ED"/>
    <property type="match status" value="1"/>
</dbReference>
<feature type="domain" description="N-terminal Ras-GEF" evidence="6">
    <location>
        <begin position="278"/>
        <end position="419"/>
    </location>
</feature>
<dbReference type="SUPFAM" id="SSF54236">
    <property type="entry name" value="Ubiquitin-like"/>
    <property type="match status" value="1"/>
</dbReference>
<dbReference type="SMART" id="SM00100">
    <property type="entry name" value="cNMP"/>
    <property type="match status" value="1"/>
</dbReference>
<dbReference type="PANTHER" id="PTHR23113:SF327">
    <property type="entry name" value="EXCHANGE PROTEIN DIRECTLY ACTIVATED BY CAMP, ISOFORM E"/>
    <property type="match status" value="1"/>
</dbReference>
<dbReference type="InterPro" id="IPR018490">
    <property type="entry name" value="cNMP-bd_dom_sf"/>
</dbReference>
<feature type="region of interest" description="Disordered" evidence="3">
    <location>
        <begin position="1"/>
        <end position="44"/>
    </location>
</feature>
<feature type="region of interest" description="Disordered" evidence="3">
    <location>
        <begin position="69"/>
        <end position="108"/>
    </location>
</feature>
<dbReference type="PROSITE" id="PS00720">
    <property type="entry name" value="RASGEF"/>
    <property type="match status" value="1"/>
</dbReference>
<dbReference type="Proteomes" id="UP000677054">
    <property type="component" value="Unassembled WGS sequence"/>
</dbReference>
<dbReference type="InterPro" id="IPR023578">
    <property type="entry name" value="Ras_GEF_dom_sf"/>
</dbReference>
<dbReference type="PROSITE" id="PS50009">
    <property type="entry name" value="RASGEF_CAT"/>
    <property type="match status" value="1"/>
</dbReference>
<dbReference type="Gene3D" id="3.10.20.90">
    <property type="entry name" value="Phosphatidylinositol 3-kinase Catalytic Subunit, Chain A, domain 1"/>
    <property type="match status" value="1"/>
</dbReference>
<dbReference type="PROSITE" id="PS50042">
    <property type="entry name" value="CNMP_BINDING_3"/>
    <property type="match status" value="1"/>
</dbReference>
<evidence type="ECO:0000256" key="2">
    <source>
        <dbReference type="PROSITE-ProRule" id="PRU00168"/>
    </source>
</evidence>
<dbReference type="Gene3D" id="1.20.870.10">
    <property type="entry name" value="Son of sevenless (SoS) protein Chain: S domain 1"/>
    <property type="match status" value="1"/>
</dbReference>
<dbReference type="Pfam" id="PF00027">
    <property type="entry name" value="cNMP_binding"/>
    <property type="match status" value="1"/>
</dbReference>